<accession>A0A7S3VCR6</accession>
<evidence type="ECO:0000313" key="2">
    <source>
        <dbReference type="EMBL" id="CAE0471376.1"/>
    </source>
</evidence>
<dbReference type="AlphaFoldDB" id="A0A7S3VCR6"/>
<sequence>MSELLTLMGVKVHSTNWCDYSNAHVPSWPAVQRHLLSHSQEVFLHHMPSEDYPHITFSPLCICLRNEVHPVPLYFIDTLLDLDARALTDDLLVNVACRTPHLSGESLSYLLQKRKVLDQEEHENDHEGEGEGEGGNDRGGNDHGWLLELPFAARKCQWRTNLHAIVSKARSVDAVQAVIHSYPQGLMKRGSDRNWSLPIHDACSEGSHSVVQLVIEEGRTLSSNYINEYGSDGNSDTYGDSDGTTNNNAHKFYGGGLLEMDEKGRTPLARAIARMDFIERSWVRAEERMFLHYQRGAGNVNGNGVSDGSRKRSYSYLDSEDFFNKGYDSWKVLVACLLGTFHTLVHHADANFQQNWDEGKALVAAAMLAGICKEGLKSNHNDAHDNDEKTVRIRNHIIRVLETIDWDQVFRLLLNPRFCNTHTLASATDHYSGNRLPFTICVDNKLFLEDGLLHIVSANPDAIFVQTSDKGSIKESLLPQMMVALRKHLGFAVMFRLLSNSPTAFALNNDCAQHMDDARLKGTCSGSGSDTMYSKGNGSEVDDCIEQESSKQCRNKKHRTGSISTLLLNR</sequence>
<dbReference type="EMBL" id="HBIO01021092">
    <property type="protein sequence ID" value="CAE0471376.1"/>
    <property type="molecule type" value="Transcribed_RNA"/>
</dbReference>
<protein>
    <submittedName>
        <fullName evidence="2">Uncharacterized protein</fullName>
    </submittedName>
</protein>
<gene>
    <name evidence="2" type="ORF">CDEB00056_LOCUS16229</name>
</gene>
<evidence type="ECO:0000256" key="1">
    <source>
        <dbReference type="SAM" id="MobiDB-lite"/>
    </source>
</evidence>
<reference evidence="2" key="1">
    <citation type="submission" date="2021-01" db="EMBL/GenBank/DDBJ databases">
        <authorList>
            <person name="Corre E."/>
            <person name="Pelletier E."/>
            <person name="Niang G."/>
            <person name="Scheremetjew M."/>
            <person name="Finn R."/>
            <person name="Kale V."/>
            <person name="Holt S."/>
            <person name="Cochrane G."/>
            <person name="Meng A."/>
            <person name="Brown T."/>
            <person name="Cohen L."/>
        </authorList>
    </citation>
    <scope>NUCLEOTIDE SEQUENCE</scope>
    <source>
        <strain evidence="2">MM31A-1</strain>
    </source>
</reference>
<feature type="region of interest" description="Disordered" evidence="1">
    <location>
        <begin position="118"/>
        <end position="140"/>
    </location>
</feature>
<name>A0A7S3VCR6_9STRA</name>
<proteinExistence type="predicted"/>
<organism evidence="2">
    <name type="scientific">Chaetoceros debilis</name>
    <dbReference type="NCBI Taxonomy" id="122233"/>
    <lineage>
        <taxon>Eukaryota</taxon>
        <taxon>Sar</taxon>
        <taxon>Stramenopiles</taxon>
        <taxon>Ochrophyta</taxon>
        <taxon>Bacillariophyta</taxon>
        <taxon>Coscinodiscophyceae</taxon>
        <taxon>Chaetocerotophycidae</taxon>
        <taxon>Chaetocerotales</taxon>
        <taxon>Chaetocerotaceae</taxon>
        <taxon>Chaetoceros</taxon>
    </lineage>
</organism>